<feature type="region of interest" description="Disordered" evidence="4">
    <location>
        <begin position="254"/>
        <end position="309"/>
    </location>
</feature>
<dbReference type="SMART" id="SM00631">
    <property type="entry name" value="Zn_pept"/>
    <property type="match status" value="1"/>
</dbReference>
<evidence type="ECO:0000256" key="3">
    <source>
        <dbReference type="PROSITE-ProRule" id="PRU01379"/>
    </source>
</evidence>
<evidence type="ECO:0000256" key="2">
    <source>
        <dbReference type="ARBA" id="ARBA00005988"/>
    </source>
</evidence>
<comment type="cofactor">
    <cofactor evidence="1">
        <name>Zn(2+)</name>
        <dbReference type="ChEBI" id="CHEBI:29105"/>
    </cofactor>
</comment>
<accession>A0ABZ2JUM1</accession>
<gene>
    <name evidence="7" type="ORF">LZC95_27350</name>
</gene>
<keyword evidence="5" id="KW-0732">Signal</keyword>
<dbReference type="PANTHER" id="PTHR11705">
    <property type="entry name" value="PROTEASE FAMILY M14 CARBOXYPEPTIDASE A,B"/>
    <property type="match status" value="1"/>
</dbReference>
<name>A0ABZ2JUM1_9BACT</name>
<dbReference type="Proteomes" id="UP001379533">
    <property type="component" value="Chromosome"/>
</dbReference>
<sequence length="567" mass="61000">MKAFLRSPKSFPRFVVALSALTAAACVGVTGCSSDSGPSLDAPPSAGETVFTHVHYKDQADLQGLVHRYDVLEEVNGEEGWVAVLIDDPADYEALVASGHRVDIVEREKKQERLRLQSSAAATGISGYSCYRTVEETHATLEQLVADYPNLAKVVNIGPTWNKKNRESGYDMFVLELTNSAIPGPKPAFFLMGGIHAREYTTSETVLRFAEQMAKGYGSDPDATWLLDHYELHVLPQTNPDGRKVAEQGYYQRKNANDTNGGSCANPPTMSDQYGTDLNRNSSFQFNTGGSSDEQCDQDYHGPTAVSEPETDNVQKYVASIFPDQRGPNMRDAAPSDASGVLITLHSFAQKVLYPWGWSASAPPNGAQLATLGRKFGYLTGYTACQVAAPGCMYVASGGTDDWSYGELGVASFTIEMGTAFFEKCATYERSVAPGNLSALRYAFKAARRPYQTPAGPESLQVTASPASVAAGTSVTLTATADDTRYKGSEPTQAIAAARYTVDKPSWASSDPVAMNAADGAFDAKSEKVTAAVDTTGWSRGRHMVFVESKDTQGNWGVPSAVFIDIQ</sequence>
<feature type="compositionally biased region" description="Polar residues" evidence="4">
    <location>
        <begin position="257"/>
        <end position="293"/>
    </location>
</feature>
<dbReference type="SUPFAM" id="SSF53187">
    <property type="entry name" value="Zn-dependent exopeptidases"/>
    <property type="match status" value="1"/>
</dbReference>
<evidence type="ECO:0000256" key="4">
    <source>
        <dbReference type="SAM" id="MobiDB-lite"/>
    </source>
</evidence>
<evidence type="ECO:0000313" key="8">
    <source>
        <dbReference type="Proteomes" id="UP001379533"/>
    </source>
</evidence>
<evidence type="ECO:0000313" key="7">
    <source>
        <dbReference type="EMBL" id="WXA90165.1"/>
    </source>
</evidence>
<dbReference type="InterPro" id="IPR000834">
    <property type="entry name" value="Peptidase_M14"/>
</dbReference>
<dbReference type="PRINTS" id="PR00765">
    <property type="entry name" value="CRBOXYPTASEA"/>
</dbReference>
<feature type="chain" id="PRO_5046763771" evidence="5">
    <location>
        <begin position="26"/>
        <end position="567"/>
    </location>
</feature>
<dbReference type="Pfam" id="PF00246">
    <property type="entry name" value="Peptidase_M14"/>
    <property type="match status" value="1"/>
</dbReference>
<proteinExistence type="inferred from homology"/>
<evidence type="ECO:0000259" key="6">
    <source>
        <dbReference type="PROSITE" id="PS52035"/>
    </source>
</evidence>
<dbReference type="PANTHER" id="PTHR11705:SF119">
    <property type="entry name" value="OS02G0119300 PROTEIN"/>
    <property type="match status" value="1"/>
</dbReference>
<evidence type="ECO:0000256" key="1">
    <source>
        <dbReference type="ARBA" id="ARBA00001947"/>
    </source>
</evidence>
<organism evidence="7 8">
    <name type="scientific">Pendulispora brunnea</name>
    <dbReference type="NCBI Taxonomy" id="2905690"/>
    <lineage>
        <taxon>Bacteria</taxon>
        <taxon>Pseudomonadati</taxon>
        <taxon>Myxococcota</taxon>
        <taxon>Myxococcia</taxon>
        <taxon>Myxococcales</taxon>
        <taxon>Sorangiineae</taxon>
        <taxon>Pendulisporaceae</taxon>
        <taxon>Pendulispora</taxon>
    </lineage>
</organism>
<dbReference type="EMBL" id="CP089982">
    <property type="protein sequence ID" value="WXA90165.1"/>
    <property type="molecule type" value="Genomic_DNA"/>
</dbReference>
<keyword evidence="8" id="KW-1185">Reference proteome</keyword>
<feature type="active site" description="Proton donor/acceptor" evidence="3">
    <location>
        <position position="416"/>
    </location>
</feature>
<dbReference type="RefSeq" id="WP_394840778.1">
    <property type="nucleotide sequence ID" value="NZ_CP089982.1"/>
</dbReference>
<feature type="signal peptide" evidence="5">
    <location>
        <begin position="1"/>
        <end position="25"/>
    </location>
</feature>
<dbReference type="PROSITE" id="PS51257">
    <property type="entry name" value="PROKAR_LIPOPROTEIN"/>
    <property type="match status" value="1"/>
</dbReference>
<reference evidence="7 8" key="1">
    <citation type="submission" date="2021-12" db="EMBL/GenBank/DDBJ databases">
        <title>Discovery of the Pendulisporaceae a myxobacterial family with distinct sporulation behavior and unique specialized metabolism.</title>
        <authorList>
            <person name="Garcia R."/>
            <person name="Popoff A."/>
            <person name="Bader C.D."/>
            <person name="Loehr J."/>
            <person name="Walesch S."/>
            <person name="Walt C."/>
            <person name="Boldt J."/>
            <person name="Bunk B."/>
            <person name="Haeckl F.J.F.P.J."/>
            <person name="Gunesch A.P."/>
            <person name="Birkelbach J."/>
            <person name="Nuebel U."/>
            <person name="Pietschmann T."/>
            <person name="Bach T."/>
            <person name="Mueller R."/>
        </authorList>
    </citation>
    <scope>NUCLEOTIDE SEQUENCE [LARGE SCALE GENOMIC DNA]</scope>
    <source>
        <strain evidence="7 8">MSr12523</strain>
    </source>
</reference>
<comment type="similarity">
    <text evidence="2 3">Belongs to the peptidase M14 family.</text>
</comment>
<protein>
    <submittedName>
        <fullName evidence="7">Peptidase M14</fullName>
    </submittedName>
</protein>
<evidence type="ECO:0000256" key="5">
    <source>
        <dbReference type="SAM" id="SignalP"/>
    </source>
</evidence>
<dbReference type="PROSITE" id="PS52035">
    <property type="entry name" value="PEPTIDASE_M14"/>
    <property type="match status" value="1"/>
</dbReference>
<dbReference type="Gene3D" id="3.40.630.10">
    <property type="entry name" value="Zn peptidases"/>
    <property type="match status" value="1"/>
</dbReference>
<feature type="domain" description="Peptidase M14" evidence="6">
    <location>
        <begin position="130"/>
        <end position="446"/>
    </location>
</feature>